<feature type="compositionally biased region" description="Pro residues" evidence="1">
    <location>
        <begin position="133"/>
        <end position="159"/>
    </location>
</feature>
<dbReference type="Proteomes" id="UP001607303">
    <property type="component" value="Unassembled WGS sequence"/>
</dbReference>
<organism evidence="3 4">
    <name type="scientific">Vespula maculifrons</name>
    <name type="common">Eastern yellow jacket</name>
    <name type="synonym">Wasp</name>
    <dbReference type="NCBI Taxonomy" id="7453"/>
    <lineage>
        <taxon>Eukaryota</taxon>
        <taxon>Metazoa</taxon>
        <taxon>Ecdysozoa</taxon>
        <taxon>Arthropoda</taxon>
        <taxon>Hexapoda</taxon>
        <taxon>Insecta</taxon>
        <taxon>Pterygota</taxon>
        <taxon>Neoptera</taxon>
        <taxon>Endopterygota</taxon>
        <taxon>Hymenoptera</taxon>
        <taxon>Apocrita</taxon>
        <taxon>Aculeata</taxon>
        <taxon>Vespoidea</taxon>
        <taxon>Vespidae</taxon>
        <taxon>Vespinae</taxon>
        <taxon>Vespula</taxon>
    </lineage>
</organism>
<evidence type="ECO:0000256" key="1">
    <source>
        <dbReference type="SAM" id="MobiDB-lite"/>
    </source>
</evidence>
<dbReference type="PANTHER" id="PTHR21415">
    <property type="entry name" value="U7 SNRNA-ASSOCIATED SM-LIKE PROTEIN LSM11"/>
    <property type="match status" value="1"/>
</dbReference>
<protein>
    <submittedName>
        <fullName evidence="3">U7 snRNA-associated Sm-like protein LSm11</fullName>
    </submittedName>
</protein>
<keyword evidence="2" id="KW-0732">Signal</keyword>
<feature type="compositionally biased region" description="Low complexity" evidence="1">
    <location>
        <begin position="160"/>
        <end position="180"/>
    </location>
</feature>
<proteinExistence type="predicted"/>
<sequence>MIHITRHVKAIATTVAAAAAAAVAVRAVRADDARVVCKMADDDNSSTSDDSLDFNSDKFDPIKALYSSKIRLPSAYAPIYDNVCMFESRMKNPTRAKKKSQTGSDVVKAKEYSKQRFISNQERNSSRVSAIPLAPPPPLPPPPSSPPPSLPPPTPPSPPSSSSSSPFPLHPFSSSSSSSFRSTYIGESTVFTRREDEGGAPPARTFSRGRRTHLRLPNDDDDYEDDEDEDDDRNSDE</sequence>
<feature type="signal peptide" evidence="2">
    <location>
        <begin position="1"/>
        <end position="30"/>
    </location>
</feature>
<evidence type="ECO:0000313" key="4">
    <source>
        <dbReference type="Proteomes" id="UP001607303"/>
    </source>
</evidence>
<gene>
    <name evidence="3" type="ORF">V1477_012503</name>
</gene>
<evidence type="ECO:0000256" key="2">
    <source>
        <dbReference type="SAM" id="SignalP"/>
    </source>
</evidence>
<feature type="compositionally biased region" description="Polar residues" evidence="1">
    <location>
        <begin position="181"/>
        <end position="191"/>
    </location>
</feature>
<comment type="caution">
    <text evidence="3">The sequence shown here is derived from an EMBL/GenBank/DDBJ whole genome shotgun (WGS) entry which is preliminary data.</text>
</comment>
<feature type="compositionally biased region" description="Acidic residues" evidence="1">
    <location>
        <begin position="219"/>
        <end position="237"/>
    </location>
</feature>
<dbReference type="InterPro" id="IPR039267">
    <property type="entry name" value="Lsm11"/>
</dbReference>
<dbReference type="EMBL" id="JAYRBN010000065">
    <property type="protein sequence ID" value="KAL2737547.1"/>
    <property type="molecule type" value="Genomic_DNA"/>
</dbReference>
<feature type="chain" id="PRO_5044750607" evidence="2">
    <location>
        <begin position="31"/>
        <end position="237"/>
    </location>
</feature>
<feature type="region of interest" description="Disordered" evidence="1">
    <location>
        <begin position="92"/>
        <end position="237"/>
    </location>
</feature>
<evidence type="ECO:0000313" key="3">
    <source>
        <dbReference type="EMBL" id="KAL2737547.1"/>
    </source>
</evidence>
<dbReference type="AlphaFoldDB" id="A0ABD2BXN7"/>
<reference evidence="3 4" key="1">
    <citation type="journal article" date="2024" name="Ann. Entomol. Soc. Am.">
        <title>Genomic analyses of the southern and eastern yellowjacket wasps (Hymenoptera: Vespidae) reveal evolutionary signatures of social life.</title>
        <authorList>
            <person name="Catto M.A."/>
            <person name="Caine P.B."/>
            <person name="Orr S.E."/>
            <person name="Hunt B.G."/>
            <person name="Goodisman M.A.D."/>
        </authorList>
    </citation>
    <scope>NUCLEOTIDE SEQUENCE [LARGE SCALE GENOMIC DNA]</scope>
    <source>
        <strain evidence="3">232</strain>
        <tissue evidence="3">Head and thorax</tissue>
    </source>
</reference>
<accession>A0ABD2BXN7</accession>
<name>A0ABD2BXN7_VESMC</name>
<feature type="compositionally biased region" description="Polar residues" evidence="1">
    <location>
        <begin position="116"/>
        <end position="128"/>
    </location>
</feature>
<dbReference type="PANTHER" id="PTHR21415:SF1">
    <property type="entry name" value="U7 SNRNA-ASSOCIATED SM-LIKE PROTEIN LSM11"/>
    <property type="match status" value="1"/>
</dbReference>
<keyword evidence="4" id="KW-1185">Reference proteome</keyword>